<dbReference type="AlphaFoldDB" id="A0A1Y1ULK2"/>
<dbReference type="SUPFAM" id="SSF51197">
    <property type="entry name" value="Clavaminate synthase-like"/>
    <property type="match status" value="1"/>
</dbReference>
<name>A0A1Y1ULK2_9TREE</name>
<dbReference type="InterPro" id="IPR027450">
    <property type="entry name" value="AlkB-like"/>
</dbReference>
<dbReference type="EMBL" id="NBSH01000003">
    <property type="protein sequence ID" value="ORX38862.1"/>
    <property type="molecule type" value="Genomic_DNA"/>
</dbReference>
<dbReference type="GO" id="GO:0006974">
    <property type="term" value="P:DNA damage response"/>
    <property type="evidence" value="ECO:0007669"/>
    <property type="project" value="InterPro"/>
</dbReference>
<reference evidence="2 3" key="1">
    <citation type="submission" date="2017-03" db="EMBL/GenBank/DDBJ databases">
        <title>Widespread Adenine N6-methylation of Active Genes in Fungi.</title>
        <authorList>
            <consortium name="DOE Joint Genome Institute"/>
            <person name="Mondo S.J."/>
            <person name="Dannebaum R.O."/>
            <person name="Kuo R.C."/>
            <person name="Louie K.B."/>
            <person name="Bewick A.J."/>
            <person name="Labutti K."/>
            <person name="Haridas S."/>
            <person name="Kuo A."/>
            <person name="Salamov A."/>
            <person name="Ahrendt S.R."/>
            <person name="Lau R."/>
            <person name="Bowen B.P."/>
            <person name="Lipzen A."/>
            <person name="Sullivan W."/>
            <person name="Andreopoulos W.B."/>
            <person name="Clum A."/>
            <person name="Lindquist E."/>
            <person name="Daum C."/>
            <person name="Northen T.R."/>
            <person name="Ramamoorthy G."/>
            <person name="Schmitz R.J."/>
            <person name="Gryganskyi A."/>
            <person name="Culley D."/>
            <person name="Magnuson J."/>
            <person name="James T.Y."/>
            <person name="O'Malley M.A."/>
            <person name="Stajich J.E."/>
            <person name="Spatafora J.W."/>
            <person name="Visel A."/>
            <person name="Grigoriev I.V."/>
        </authorList>
    </citation>
    <scope>NUCLEOTIDE SEQUENCE [LARGE SCALE GENOMIC DNA]</scope>
    <source>
        <strain evidence="2 3">NRRL Y-17943</strain>
    </source>
</reference>
<evidence type="ECO:0000313" key="2">
    <source>
        <dbReference type="EMBL" id="ORX38862.1"/>
    </source>
</evidence>
<dbReference type="GO" id="GO:0006631">
    <property type="term" value="P:fatty acid metabolic process"/>
    <property type="evidence" value="ECO:0007669"/>
    <property type="project" value="TreeGrafter"/>
</dbReference>
<dbReference type="PROSITE" id="PS51471">
    <property type="entry name" value="FE2OG_OXY"/>
    <property type="match status" value="1"/>
</dbReference>
<accession>A0A1Y1ULK2</accession>
<organism evidence="2 3">
    <name type="scientific">Kockovaella imperatae</name>
    <dbReference type="NCBI Taxonomy" id="4999"/>
    <lineage>
        <taxon>Eukaryota</taxon>
        <taxon>Fungi</taxon>
        <taxon>Dikarya</taxon>
        <taxon>Basidiomycota</taxon>
        <taxon>Agaricomycotina</taxon>
        <taxon>Tremellomycetes</taxon>
        <taxon>Tremellales</taxon>
        <taxon>Cuniculitremaceae</taxon>
        <taxon>Kockovaella</taxon>
    </lineage>
</organism>
<dbReference type="FunCoup" id="A0A1Y1ULK2">
    <property type="interactions" value="17"/>
</dbReference>
<protein>
    <recommendedName>
        <fullName evidence="1">Fe2OG dioxygenase domain-containing protein</fullName>
    </recommendedName>
</protein>
<dbReference type="GO" id="GO:0016706">
    <property type="term" value="F:2-oxoglutarate-dependent dioxygenase activity"/>
    <property type="evidence" value="ECO:0007669"/>
    <property type="project" value="TreeGrafter"/>
</dbReference>
<dbReference type="GO" id="GO:0005759">
    <property type="term" value="C:mitochondrial matrix"/>
    <property type="evidence" value="ECO:0007669"/>
    <property type="project" value="TreeGrafter"/>
</dbReference>
<dbReference type="InterPro" id="IPR037151">
    <property type="entry name" value="AlkB-like_sf"/>
</dbReference>
<proteinExistence type="predicted"/>
<gene>
    <name evidence="2" type="ORF">BD324DRAFT_617601</name>
</gene>
<evidence type="ECO:0000259" key="1">
    <source>
        <dbReference type="PROSITE" id="PS51471"/>
    </source>
</evidence>
<feature type="domain" description="Fe2OG dioxygenase" evidence="1">
    <location>
        <begin position="70"/>
        <end position="178"/>
    </location>
</feature>
<dbReference type="Gene3D" id="2.60.120.590">
    <property type="entry name" value="Alpha-ketoglutarate-dependent dioxygenase AlkB-like"/>
    <property type="match status" value="1"/>
</dbReference>
<dbReference type="PANTHER" id="PTHR21052:SF0">
    <property type="entry name" value="ALPHA-KETOGLUTARATE-DEPENDENT DIOXYGENASE ALKB HOMOLOG 7, MITOCHONDRIAL"/>
    <property type="match status" value="1"/>
</dbReference>
<dbReference type="PANTHER" id="PTHR21052">
    <property type="entry name" value="SPERMATOGENESIS ASSOCIATED 11-RELATED"/>
    <property type="match status" value="1"/>
</dbReference>
<dbReference type="STRING" id="4999.A0A1Y1ULK2"/>
<dbReference type="OrthoDB" id="412814at2759"/>
<keyword evidence="3" id="KW-1185">Reference proteome</keyword>
<dbReference type="Proteomes" id="UP000193218">
    <property type="component" value="Unassembled WGS sequence"/>
</dbReference>
<dbReference type="Pfam" id="PF13532">
    <property type="entry name" value="2OG-FeII_Oxy_2"/>
    <property type="match status" value="1"/>
</dbReference>
<dbReference type="InterPro" id="IPR005123">
    <property type="entry name" value="Oxoglu/Fe-dep_dioxygenase_dom"/>
</dbReference>
<evidence type="ECO:0000313" key="3">
    <source>
        <dbReference type="Proteomes" id="UP000193218"/>
    </source>
</evidence>
<sequence length="185" mass="20880">MQGIESSAFFVNSRDQVMLFERKASEISSSGYKSASQLPVYLHELLGDLSHSLKPRLPAHVWTTVFRQDLARQVIINLYEPGQGITPHVDLINRYADGIVGVSLCGSASMTFEHIARPEERYHVFLPSRSVYVLRGSARYDYSHGIEGRALDLVNRGDGRIDTILRESRLSITFRWIKEGGDILD</sequence>
<dbReference type="RefSeq" id="XP_021872725.1">
    <property type="nucleotide sequence ID" value="XM_022014937.1"/>
</dbReference>
<dbReference type="GeneID" id="33556745"/>
<comment type="caution">
    <text evidence="2">The sequence shown here is derived from an EMBL/GenBank/DDBJ whole genome shotgun (WGS) entry which is preliminary data.</text>
</comment>
<dbReference type="InterPro" id="IPR032870">
    <property type="entry name" value="ALKBH7-like"/>
</dbReference>
<dbReference type="InParanoid" id="A0A1Y1ULK2"/>